<dbReference type="Pfam" id="PF05164">
    <property type="entry name" value="ZapA"/>
    <property type="match status" value="1"/>
</dbReference>
<evidence type="ECO:0000313" key="2">
    <source>
        <dbReference type="Proteomes" id="UP001197214"/>
    </source>
</evidence>
<dbReference type="InterPro" id="IPR007838">
    <property type="entry name" value="Cell_div_ZapA-like"/>
</dbReference>
<proteinExistence type="predicted"/>
<keyword evidence="1" id="KW-0436">Ligase</keyword>
<dbReference type="EMBL" id="JAHWZX010000001">
    <property type="protein sequence ID" value="MBW4329381.1"/>
    <property type="molecule type" value="Genomic_DNA"/>
</dbReference>
<keyword evidence="1" id="KW-0132">Cell division</keyword>
<sequence>MAEVSLQVAGRTHIVACRDGEEAHLRHLAERLERHSDTAVRASGNGSPERVLLLIALILADELTEMERNPPQGLSPELLVRLAERLESVASVLEDDDAAS</sequence>
<keyword evidence="1" id="KW-0131">Cell cycle</keyword>
<reference evidence="1 2" key="1">
    <citation type="submission" date="2021-07" db="EMBL/GenBank/DDBJ databases">
        <title>Stakelama flava sp. nov., a novel endophytic bacterium isolated from branch of Kandelia candel.</title>
        <authorList>
            <person name="Tuo L."/>
        </authorList>
    </citation>
    <scope>NUCLEOTIDE SEQUENCE [LARGE SCALE GENOMIC DNA]</scope>
    <source>
        <strain evidence="1 2">CBK3Z-3</strain>
    </source>
</reference>
<dbReference type="RefSeq" id="WP_219236501.1">
    <property type="nucleotide sequence ID" value="NZ_JAHWZX010000001.1"/>
</dbReference>
<gene>
    <name evidence="1" type="ORF">KY084_00615</name>
</gene>
<accession>A0ABS6XGN2</accession>
<dbReference type="GO" id="GO:0051301">
    <property type="term" value="P:cell division"/>
    <property type="evidence" value="ECO:0007669"/>
    <property type="project" value="UniProtKB-KW"/>
</dbReference>
<comment type="caution">
    <text evidence="1">The sequence shown here is derived from an EMBL/GenBank/DDBJ whole genome shotgun (WGS) entry which is preliminary data.</text>
</comment>
<name>A0ABS6XGN2_9SPHN</name>
<organism evidence="1 2">
    <name type="scientific">Stakelama flava</name>
    <dbReference type="NCBI Taxonomy" id="2860338"/>
    <lineage>
        <taxon>Bacteria</taxon>
        <taxon>Pseudomonadati</taxon>
        <taxon>Pseudomonadota</taxon>
        <taxon>Alphaproteobacteria</taxon>
        <taxon>Sphingomonadales</taxon>
        <taxon>Sphingomonadaceae</taxon>
        <taxon>Stakelama</taxon>
    </lineage>
</organism>
<evidence type="ECO:0000313" key="1">
    <source>
        <dbReference type="EMBL" id="MBW4329381.1"/>
    </source>
</evidence>
<keyword evidence="2" id="KW-1185">Reference proteome</keyword>
<dbReference type="Proteomes" id="UP001197214">
    <property type="component" value="Unassembled WGS sequence"/>
</dbReference>
<dbReference type="GO" id="GO:0016874">
    <property type="term" value="F:ligase activity"/>
    <property type="evidence" value="ECO:0007669"/>
    <property type="project" value="UniProtKB-KW"/>
</dbReference>
<protein>
    <submittedName>
        <fullName evidence="1">Cell division protein ZapA</fullName>
    </submittedName>
</protein>